<sequence length="281" mass="32180">MQLLEEQIDILSTESKAKEEKIQAMRADLEMARQAFSEQEGQARMLSVQLEDRELLSSELERRLQDMENSMLEYSQTSELNNDSLARKDSEINELQLRLSQKEHEVMELNDSMSAKLLQAEEEKFQTNSEVNKLKEQIEELEKVKDEKLNVSFDGSAAQVDDELLSLRKAKGVLETQLTNTKKKLQAALVQRKELMKKVADFEMEAKKRKEQDDAAEGEQPRGCDIQEMEAKLVELEQALRSKEEAVEALEQKISQQEQTLTETLALNKTLSEEAEKLTAG</sequence>
<evidence type="ECO:0000313" key="2">
    <source>
        <dbReference type="Proteomes" id="UP000793456"/>
    </source>
</evidence>
<keyword evidence="2" id="KW-1185">Reference proteome</keyword>
<evidence type="ECO:0000313" key="1">
    <source>
        <dbReference type="EMBL" id="TMS02892.1"/>
    </source>
</evidence>
<dbReference type="Proteomes" id="UP000793456">
    <property type="component" value="Chromosome XXIII"/>
</dbReference>
<dbReference type="EMBL" id="CM011696">
    <property type="protein sequence ID" value="TMS02892.1"/>
    <property type="molecule type" value="Genomic_DNA"/>
</dbReference>
<organism evidence="1 2">
    <name type="scientific">Larimichthys crocea</name>
    <name type="common">Large yellow croaker</name>
    <name type="synonym">Pseudosciaena crocea</name>
    <dbReference type="NCBI Taxonomy" id="215358"/>
    <lineage>
        <taxon>Eukaryota</taxon>
        <taxon>Metazoa</taxon>
        <taxon>Chordata</taxon>
        <taxon>Craniata</taxon>
        <taxon>Vertebrata</taxon>
        <taxon>Euteleostomi</taxon>
        <taxon>Actinopterygii</taxon>
        <taxon>Neopterygii</taxon>
        <taxon>Teleostei</taxon>
        <taxon>Neoteleostei</taxon>
        <taxon>Acanthomorphata</taxon>
        <taxon>Eupercaria</taxon>
        <taxon>Sciaenidae</taxon>
        <taxon>Larimichthys</taxon>
    </lineage>
</organism>
<gene>
    <name evidence="1" type="ORF">E3U43_020872</name>
</gene>
<name>A0ACD3Q6X8_LARCR</name>
<protein>
    <submittedName>
        <fullName evidence="1">Uncharacterized protein</fullName>
    </submittedName>
</protein>
<comment type="caution">
    <text evidence="1">The sequence shown here is derived from an EMBL/GenBank/DDBJ whole genome shotgun (WGS) entry which is preliminary data.</text>
</comment>
<accession>A0ACD3Q6X8</accession>
<proteinExistence type="predicted"/>
<reference evidence="1" key="1">
    <citation type="submission" date="2018-11" db="EMBL/GenBank/DDBJ databases">
        <title>The sequence and de novo assembly of Larimichthys crocea genome using PacBio and Hi-C technologies.</title>
        <authorList>
            <person name="Xu P."/>
            <person name="Chen B."/>
            <person name="Zhou Z."/>
            <person name="Ke Q."/>
            <person name="Wu Y."/>
            <person name="Bai H."/>
            <person name="Pu F."/>
        </authorList>
    </citation>
    <scope>NUCLEOTIDE SEQUENCE</scope>
    <source>
        <tissue evidence="1">Muscle</tissue>
    </source>
</reference>